<keyword evidence="5" id="KW-0677">Repeat</keyword>
<dbReference type="Proteomes" id="UP001591681">
    <property type="component" value="Unassembled WGS sequence"/>
</dbReference>
<comment type="caution">
    <text evidence="12">The sequence shown here is derived from an EMBL/GenBank/DDBJ whole genome shotgun (WGS) entry which is preliminary data.</text>
</comment>
<protein>
    <recommendedName>
        <fullName evidence="11">TNFR-Cys domain-containing protein</fullName>
    </recommendedName>
</protein>
<keyword evidence="3" id="KW-0053">Apoptosis</keyword>
<reference evidence="12 13" key="1">
    <citation type="submission" date="2024-09" db="EMBL/GenBank/DDBJ databases">
        <title>A chromosome-level genome assembly of Gray's grenadier anchovy, Coilia grayii.</title>
        <authorList>
            <person name="Fu Z."/>
        </authorList>
    </citation>
    <scope>NUCLEOTIDE SEQUENCE [LARGE SCALE GENOMIC DNA]</scope>
    <source>
        <strain evidence="12">G4</strain>
        <tissue evidence="12">Muscle</tissue>
    </source>
</reference>
<dbReference type="SUPFAM" id="SSF57586">
    <property type="entry name" value="TNF receptor-like"/>
    <property type="match status" value="2"/>
</dbReference>
<keyword evidence="7" id="KW-0325">Glycoprotein</keyword>
<feature type="repeat" description="TNFR-Cys" evidence="8">
    <location>
        <begin position="161"/>
        <end position="201"/>
    </location>
</feature>
<sequence length="397" mass="45117">MLHPTTSRESIVDKPAILRLMLMLSLLLIESHHFICMLPLSSYKGYIAHSPMQKAHKISNTMVSKPTSMHDWLFGHWAIWATIWAFAFGVLSSCNLSPSLFCKWFLLMLVASGGPRASGQNITTYQHIDELTGQILTCSRCEPGYHLVEHCTATHPTRCALCEKGLYTECWNYVTECLICDNCYENQDISRQCSPSENTKCVCKKGYFWNRFYCKRHNVCSSGYGVKSKGTPYEDTECELCPTGFYAAGSPATCEKHTDCETQGKITVLKGTTWHNAFCASCECINEESSKILRNMLPDFFVHFNMNKNKLERLVAKMRQTPASRRIRKRKSGRPDINDLLNDITAWVSKASAKELTELPEKLESVQLYHAAEKLERKMAKIEQQVIRCKGAEVIPH</sequence>
<dbReference type="Gene3D" id="2.10.50.10">
    <property type="entry name" value="Tumor Necrosis Factor Receptor, subunit A, domain 2"/>
    <property type="match status" value="3"/>
</dbReference>
<dbReference type="InterPro" id="IPR001368">
    <property type="entry name" value="TNFR/NGFR_Cys_rich_reg"/>
</dbReference>
<evidence type="ECO:0000256" key="8">
    <source>
        <dbReference type="PROSITE-ProRule" id="PRU00206"/>
    </source>
</evidence>
<keyword evidence="10" id="KW-0812">Transmembrane</keyword>
<keyword evidence="6 8" id="KW-1015">Disulfide bond</keyword>
<dbReference type="InterPro" id="IPR048522">
    <property type="entry name" value="Death_3_fish"/>
</dbReference>
<dbReference type="SMART" id="SM00208">
    <property type="entry name" value="TNFR"/>
    <property type="match status" value="4"/>
</dbReference>
<dbReference type="Pfam" id="PF21733">
    <property type="entry name" value="Death_3"/>
    <property type="match status" value="1"/>
</dbReference>
<evidence type="ECO:0000256" key="5">
    <source>
        <dbReference type="ARBA" id="ARBA00022737"/>
    </source>
</evidence>
<dbReference type="EMBL" id="JBHFQA010000021">
    <property type="protein sequence ID" value="KAL2080188.1"/>
    <property type="molecule type" value="Genomic_DNA"/>
</dbReference>
<feature type="disulfide bond" evidence="8">
    <location>
        <begin position="162"/>
        <end position="177"/>
    </location>
</feature>
<evidence type="ECO:0000259" key="11">
    <source>
        <dbReference type="PROSITE" id="PS50050"/>
    </source>
</evidence>
<dbReference type="PANTHER" id="PTHR23097">
    <property type="entry name" value="TUMOR NECROSIS FACTOR RECEPTOR SUPERFAMILY MEMBER"/>
    <property type="match status" value="1"/>
</dbReference>
<evidence type="ECO:0000256" key="6">
    <source>
        <dbReference type="ARBA" id="ARBA00023157"/>
    </source>
</evidence>
<evidence type="ECO:0000256" key="1">
    <source>
        <dbReference type="ARBA" id="ARBA00004613"/>
    </source>
</evidence>
<feature type="transmembrane region" description="Helical" evidence="10">
    <location>
        <begin position="72"/>
        <end position="91"/>
    </location>
</feature>
<keyword evidence="4" id="KW-0732">Signal</keyword>
<dbReference type="GO" id="GO:0006915">
    <property type="term" value="P:apoptotic process"/>
    <property type="evidence" value="ECO:0007669"/>
    <property type="project" value="UniProtKB-KW"/>
</dbReference>
<feature type="disulfide bond" evidence="8">
    <location>
        <begin position="183"/>
        <end position="201"/>
    </location>
</feature>
<dbReference type="PROSITE" id="PS50050">
    <property type="entry name" value="TNFR_NGFR_2"/>
    <property type="match status" value="1"/>
</dbReference>
<keyword evidence="9" id="KW-0175">Coiled coil</keyword>
<evidence type="ECO:0000256" key="4">
    <source>
        <dbReference type="ARBA" id="ARBA00022729"/>
    </source>
</evidence>
<evidence type="ECO:0000313" key="13">
    <source>
        <dbReference type="Proteomes" id="UP001591681"/>
    </source>
</evidence>
<feature type="domain" description="TNFR-Cys" evidence="11">
    <location>
        <begin position="161"/>
        <end position="201"/>
    </location>
</feature>
<accession>A0ABD1IZ34</accession>
<keyword evidence="10" id="KW-0472">Membrane</keyword>
<proteinExistence type="predicted"/>
<keyword evidence="10" id="KW-1133">Transmembrane helix</keyword>
<evidence type="ECO:0000256" key="2">
    <source>
        <dbReference type="ARBA" id="ARBA00022525"/>
    </source>
</evidence>
<keyword evidence="2" id="KW-0964">Secreted</keyword>
<evidence type="ECO:0000313" key="12">
    <source>
        <dbReference type="EMBL" id="KAL2080188.1"/>
    </source>
</evidence>
<feature type="disulfide bond" evidence="8">
    <location>
        <begin position="180"/>
        <end position="193"/>
    </location>
</feature>
<comment type="subcellular location">
    <subcellularLocation>
        <location evidence="1">Secreted</location>
    </subcellularLocation>
</comment>
<dbReference type="GO" id="GO:0005576">
    <property type="term" value="C:extracellular region"/>
    <property type="evidence" value="ECO:0007669"/>
    <property type="project" value="UniProtKB-SubCell"/>
</dbReference>
<dbReference type="PANTHER" id="PTHR23097:SF181">
    <property type="entry name" value="CASPASE-8-LIKE"/>
    <property type="match status" value="1"/>
</dbReference>
<evidence type="ECO:0000256" key="10">
    <source>
        <dbReference type="SAM" id="Phobius"/>
    </source>
</evidence>
<name>A0ABD1IZ34_9TELE</name>
<organism evidence="12 13">
    <name type="scientific">Coilia grayii</name>
    <name type="common">Gray's grenadier anchovy</name>
    <dbReference type="NCBI Taxonomy" id="363190"/>
    <lineage>
        <taxon>Eukaryota</taxon>
        <taxon>Metazoa</taxon>
        <taxon>Chordata</taxon>
        <taxon>Craniata</taxon>
        <taxon>Vertebrata</taxon>
        <taxon>Euteleostomi</taxon>
        <taxon>Actinopterygii</taxon>
        <taxon>Neopterygii</taxon>
        <taxon>Teleostei</taxon>
        <taxon>Clupei</taxon>
        <taxon>Clupeiformes</taxon>
        <taxon>Clupeoidei</taxon>
        <taxon>Engraulidae</taxon>
        <taxon>Coilinae</taxon>
        <taxon>Coilia</taxon>
    </lineage>
</organism>
<dbReference type="AlphaFoldDB" id="A0ABD1IZ34"/>
<evidence type="ECO:0000256" key="7">
    <source>
        <dbReference type="ARBA" id="ARBA00023180"/>
    </source>
</evidence>
<dbReference type="InterPro" id="IPR052459">
    <property type="entry name" value="TNFRSF_decoy_receptor"/>
</dbReference>
<dbReference type="Pfam" id="PF00020">
    <property type="entry name" value="TNFR_c6"/>
    <property type="match status" value="2"/>
</dbReference>
<feature type="transmembrane region" description="Helical" evidence="10">
    <location>
        <begin position="20"/>
        <end position="40"/>
    </location>
</feature>
<evidence type="ECO:0000256" key="9">
    <source>
        <dbReference type="SAM" id="Coils"/>
    </source>
</evidence>
<keyword evidence="13" id="KW-1185">Reference proteome</keyword>
<feature type="coiled-coil region" evidence="9">
    <location>
        <begin position="365"/>
        <end position="392"/>
    </location>
</feature>
<gene>
    <name evidence="12" type="ORF">ACEWY4_023981</name>
</gene>
<evidence type="ECO:0000256" key="3">
    <source>
        <dbReference type="ARBA" id="ARBA00022703"/>
    </source>
</evidence>